<dbReference type="Gene3D" id="3.40.640.10">
    <property type="entry name" value="Type I PLP-dependent aspartate aminotransferase-like (Major domain)"/>
    <property type="match status" value="1"/>
</dbReference>
<accession>A0A940P4D3</accession>
<keyword evidence="8" id="KW-1185">Reference proteome</keyword>
<feature type="binding site" evidence="4">
    <location>
        <position position="265"/>
    </location>
    <ligand>
        <name>pyridoxal 5'-phosphate</name>
        <dbReference type="ChEBI" id="CHEBI:597326"/>
    </ligand>
</feature>
<feature type="modified residue" description="N6-(pyridoxal phosphate)lysine" evidence="4">
    <location>
        <position position="237"/>
    </location>
</feature>
<comment type="similarity">
    <text evidence="4 6">Belongs to the kynureninase family.</text>
</comment>
<evidence type="ECO:0000313" key="7">
    <source>
        <dbReference type="EMBL" id="MBP1039496.1"/>
    </source>
</evidence>
<dbReference type="SUPFAM" id="SSF53383">
    <property type="entry name" value="PLP-dependent transferases"/>
    <property type="match status" value="1"/>
</dbReference>
<dbReference type="PANTHER" id="PTHR14084">
    <property type="entry name" value="KYNURENINASE"/>
    <property type="match status" value="1"/>
</dbReference>
<dbReference type="GO" id="GO:0030170">
    <property type="term" value="F:pyridoxal phosphate binding"/>
    <property type="evidence" value="ECO:0007669"/>
    <property type="project" value="UniProtKB-UniRule"/>
</dbReference>
<feature type="binding site" evidence="4">
    <location>
        <position position="236"/>
    </location>
    <ligand>
        <name>pyridoxal 5'-phosphate</name>
        <dbReference type="ChEBI" id="CHEBI:597326"/>
    </ligand>
</feature>
<evidence type="ECO:0000256" key="2">
    <source>
        <dbReference type="ARBA" id="ARBA00022801"/>
    </source>
</evidence>
<comment type="function">
    <text evidence="4 6">Catalyzes the cleavage of L-kynurenine (L-Kyn) and L-3-hydroxykynurenine (L-3OHKyn) into anthranilic acid (AA) and 3-hydroxyanthranilic acid (3-OHAA), respectively.</text>
</comment>
<dbReference type="InterPro" id="IPR015424">
    <property type="entry name" value="PyrdxlP-dep_Trfase"/>
</dbReference>
<dbReference type="GO" id="GO:0019805">
    <property type="term" value="P:quinolinate biosynthetic process"/>
    <property type="evidence" value="ECO:0007669"/>
    <property type="project" value="UniProtKB-UniRule"/>
</dbReference>
<dbReference type="InterPro" id="IPR015422">
    <property type="entry name" value="PyrdxlP-dep_Trfase_small"/>
</dbReference>
<keyword evidence="1 4" id="KW-0662">Pyridine nucleotide biosynthesis</keyword>
<comment type="catalytic activity">
    <reaction evidence="4 6">
        <text>L-kynurenine + H2O = anthranilate + L-alanine + H(+)</text>
        <dbReference type="Rhea" id="RHEA:16813"/>
        <dbReference type="ChEBI" id="CHEBI:15377"/>
        <dbReference type="ChEBI" id="CHEBI:15378"/>
        <dbReference type="ChEBI" id="CHEBI:16567"/>
        <dbReference type="ChEBI" id="CHEBI:57959"/>
        <dbReference type="ChEBI" id="CHEBI:57972"/>
        <dbReference type="EC" id="3.7.1.3"/>
    </reaction>
</comment>
<dbReference type="GO" id="GO:0009435">
    <property type="term" value="P:NAD+ biosynthetic process"/>
    <property type="evidence" value="ECO:0007669"/>
    <property type="project" value="UniProtKB-UniRule"/>
</dbReference>
<dbReference type="EC" id="3.7.1.3" evidence="4 5"/>
<evidence type="ECO:0000256" key="1">
    <source>
        <dbReference type="ARBA" id="ARBA00022642"/>
    </source>
</evidence>
<dbReference type="GO" id="GO:0097053">
    <property type="term" value="P:L-kynurenine catabolic process"/>
    <property type="evidence" value="ECO:0007669"/>
    <property type="project" value="UniProtKB-UniRule"/>
</dbReference>
<evidence type="ECO:0000256" key="5">
    <source>
        <dbReference type="NCBIfam" id="TIGR01814"/>
    </source>
</evidence>
<dbReference type="NCBIfam" id="TIGR01814">
    <property type="entry name" value="kynureninase"/>
    <property type="match status" value="1"/>
</dbReference>
<comment type="caution">
    <text evidence="4">Lacks conserved residue(s) required for the propagation of feature annotation.</text>
</comment>
<comment type="subunit">
    <text evidence="4 6">Homodimer.</text>
</comment>
<dbReference type="AlphaFoldDB" id="A0A940P4D3"/>
<dbReference type="Gene3D" id="3.90.1150.10">
    <property type="entry name" value="Aspartate Aminotransferase, domain 1"/>
    <property type="match status" value="1"/>
</dbReference>
<feature type="binding site" evidence="4">
    <location>
        <position position="104"/>
    </location>
    <ligand>
        <name>pyridoxal 5'-phosphate</name>
        <dbReference type="ChEBI" id="CHEBI:597326"/>
    </ligand>
</feature>
<feature type="binding site" evidence="4">
    <location>
        <position position="293"/>
    </location>
    <ligand>
        <name>pyridoxal 5'-phosphate</name>
        <dbReference type="ChEBI" id="CHEBI:597326"/>
    </ligand>
</feature>
<dbReference type="GO" id="GO:0019441">
    <property type="term" value="P:L-tryptophan catabolic process to kynurenine"/>
    <property type="evidence" value="ECO:0007669"/>
    <property type="project" value="TreeGrafter"/>
</dbReference>
<gene>
    <name evidence="4 7" type="primary">kynU</name>
    <name evidence="7" type="ORF">I6N95_00610</name>
</gene>
<evidence type="ECO:0000256" key="3">
    <source>
        <dbReference type="ARBA" id="ARBA00022898"/>
    </source>
</evidence>
<evidence type="ECO:0000256" key="6">
    <source>
        <dbReference type="PIRNR" id="PIRNR038800"/>
    </source>
</evidence>
<reference evidence="7" key="1">
    <citation type="submission" date="2020-12" db="EMBL/GenBank/DDBJ databases">
        <title>Vagococcus allomyrinae sp. nov. and Enterococcus lavae sp. nov., isolated from the larvae of Allomyrina dichotoma.</title>
        <authorList>
            <person name="Lee S.D."/>
        </authorList>
    </citation>
    <scope>NUCLEOTIDE SEQUENCE</scope>
    <source>
        <strain evidence="7">BWB3-3</strain>
    </source>
</reference>
<feature type="binding site" evidence="4">
    <location>
        <position position="103"/>
    </location>
    <ligand>
        <name>pyridoxal 5'-phosphate</name>
        <dbReference type="ChEBI" id="CHEBI:597326"/>
    </ligand>
</feature>
<dbReference type="Proteomes" id="UP000674938">
    <property type="component" value="Unassembled WGS sequence"/>
</dbReference>
<feature type="binding site" evidence="4">
    <location>
        <begin position="131"/>
        <end position="134"/>
    </location>
    <ligand>
        <name>pyridoxal 5'-phosphate</name>
        <dbReference type="ChEBI" id="CHEBI:597326"/>
    </ligand>
</feature>
<name>A0A940P4D3_9ENTE</name>
<proteinExistence type="inferred from homology"/>
<comment type="catalytic activity">
    <reaction evidence="6">
        <text>3-hydroxy-L-kynurenine + H2O = 3-hydroxyanthranilate + L-alanine + H(+)</text>
        <dbReference type="Rhea" id="RHEA:25143"/>
        <dbReference type="ChEBI" id="CHEBI:15377"/>
        <dbReference type="ChEBI" id="CHEBI:15378"/>
        <dbReference type="ChEBI" id="CHEBI:36559"/>
        <dbReference type="ChEBI" id="CHEBI:57972"/>
        <dbReference type="ChEBI" id="CHEBI:58125"/>
        <dbReference type="EC" id="3.7.1.3"/>
    </reaction>
</comment>
<dbReference type="InterPro" id="IPR015421">
    <property type="entry name" value="PyrdxlP-dep_Trfase_major"/>
</dbReference>
<dbReference type="InterPro" id="IPR010111">
    <property type="entry name" value="Kynureninase"/>
</dbReference>
<dbReference type="PANTHER" id="PTHR14084:SF0">
    <property type="entry name" value="KYNURENINASE"/>
    <property type="match status" value="1"/>
</dbReference>
<dbReference type="EMBL" id="JAEEGA010000001">
    <property type="protein sequence ID" value="MBP1039496.1"/>
    <property type="molecule type" value="Genomic_DNA"/>
</dbReference>
<feature type="binding site" evidence="4">
    <location>
        <position position="214"/>
    </location>
    <ligand>
        <name>pyridoxal 5'-phosphate</name>
        <dbReference type="ChEBI" id="CHEBI:597326"/>
    </ligand>
</feature>
<comment type="cofactor">
    <cofactor evidence="4 6">
        <name>pyridoxal 5'-phosphate</name>
        <dbReference type="ChEBI" id="CHEBI:597326"/>
    </cofactor>
</comment>
<keyword evidence="3 4" id="KW-0663">Pyridoxal phosphate</keyword>
<dbReference type="PIRSF" id="PIRSF038800">
    <property type="entry name" value="KYNU"/>
    <property type="match status" value="1"/>
</dbReference>
<keyword evidence="2 4" id="KW-0378">Hydrolase</keyword>
<organism evidence="7 8">
    <name type="scientific">Vagococcus allomyrinae</name>
    <dbReference type="NCBI Taxonomy" id="2794353"/>
    <lineage>
        <taxon>Bacteria</taxon>
        <taxon>Bacillati</taxon>
        <taxon>Bacillota</taxon>
        <taxon>Bacilli</taxon>
        <taxon>Lactobacillales</taxon>
        <taxon>Enterococcaceae</taxon>
        <taxon>Vagococcus</taxon>
    </lineage>
</organism>
<comment type="pathway">
    <text evidence="4 6">Amino-acid degradation; L-kynurenine degradation; L-alanine and anthranilate from L-kynurenine: step 1/1.</text>
</comment>
<dbReference type="HAMAP" id="MF_01970">
    <property type="entry name" value="Kynureninase"/>
    <property type="match status" value="1"/>
</dbReference>
<dbReference type="GO" id="GO:0043420">
    <property type="term" value="P:anthranilate metabolic process"/>
    <property type="evidence" value="ECO:0007669"/>
    <property type="project" value="TreeGrafter"/>
</dbReference>
<feature type="binding site" evidence="4">
    <location>
        <position position="211"/>
    </location>
    <ligand>
        <name>pyridoxal 5'-phosphate</name>
        <dbReference type="ChEBI" id="CHEBI:597326"/>
    </ligand>
</feature>
<protein>
    <recommendedName>
        <fullName evidence="4 5">Kynureninase</fullName>
        <ecNumber evidence="4 5">3.7.1.3</ecNumber>
    </recommendedName>
    <alternativeName>
        <fullName evidence="4">L-kynurenine hydrolase</fullName>
    </alternativeName>
</protein>
<dbReference type="Pfam" id="PF22580">
    <property type="entry name" value="KYNU_C"/>
    <property type="match status" value="1"/>
</dbReference>
<dbReference type="RefSeq" id="WP_209524401.1">
    <property type="nucleotide sequence ID" value="NZ_JAEEGA010000001.1"/>
</dbReference>
<sequence length="426" mass="48610">MERQFEAGLAFAQKKDQQDHMNKIRERFCIQPETIYMDGNSLGMASKDAREALMKVVDLWETEGINIWNIEDNKYFLYQDFLGARLAELINARPDEVTVMTNTTINIHQGISTFYHPTKERYKILVDDINFPTDRYAVDSQVKLKGYEPAEAVKVVASRDGVIDEERVIEAMTDDVALVLLPAVLYRSAQLLDMKRLTEAAHKRNIIIGFDLCHSIGAVDHDFADIQPDFAVWCNYKYLSASPGAIAGFYINQKHFAMEPGLAGWQGNRKDTQFQLKQKHEHAQNAGGWQTGTQPLFSMAPLEGVLKIFEEVGMANIRKKSLDITAYFMYLIDTKLAQYGYSVGNPREDERRGGHICLVHEEAYRICSALKDSGVVPDFREPNVIRLAPIALYTSYEEVYQVVEILEFIAINKKYEKYSSERSMVV</sequence>
<dbReference type="GO" id="GO:0030429">
    <property type="term" value="F:kynureninase activity"/>
    <property type="evidence" value="ECO:0007669"/>
    <property type="project" value="UniProtKB-UniRule"/>
</dbReference>
<comment type="caution">
    <text evidence="7">The sequence shown here is derived from an EMBL/GenBank/DDBJ whole genome shotgun (WGS) entry which is preliminary data.</text>
</comment>
<evidence type="ECO:0000256" key="4">
    <source>
        <dbReference type="HAMAP-Rule" id="MF_01970"/>
    </source>
</evidence>
<evidence type="ECO:0000313" key="8">
    <source>
        <dbReference type="Proteomes" id="UP000674938"/>
    </source>
</evidence>
<comment type="pathway">
    <text evidence="4 6">Cofactor biosynthesis; NAD(+) biosynthesis; quinolinate from L-kynurenine: step 2/3.</text>
</comment>
<dbReference type="GO" id="GO:0005737">
    <property type="term" value="C:cytoplasm"/>
    <property type="evidence" value="ECO:0007669"/>
    <property type="project" value="UniProtKB-UniRule"/>
</dbReference>